<evidence type="ECO:0000313" key="6">
    <source>
        <dbReference type="EMBL" id="APW37981.1"/>
    </source>
</evidence>
<keyword evidence="2 5" id="KW-0812">Transmembrane</keyword>
<evidence type="ECO:0000256" key="5">
    <source>
        <dbReference type="SAM" id="Phobius"/>
    </source>
</evidence>
<dbReference type="PANTHER" id="PTHR23514:SF13">
    <property type="entry name" value="INNER MEMBRANE PROTEIN YBJJ"/>
    <property type="match status" value="1"/>
</dbReference>
<feature type="transmembrane region" description="Helical" evidence="5">
    <location>
        <begin position="24"/>
        <end position="44"/>
    </location>
</feature>
<feature type="transmembrane region" description="Helical" evidence="5">
    <location>
        <begin position="217"/>
        <end position="241"/>
    </location>
</feature>
<dbReference type="Pfam" id="PF07690">
    <property type="entry name" value="MFS_1"/>
    <property type="match status" value="1"/>
</dbReference>
<keyword evidence="3 5" id="KW-1133">Transmembrane helix</keyword>
<dbReference type="CDD" id="cd17393">
    <property type="entry name" value="MFS_MosC_like"/>
    <property type="match status" value="1"/>
</dbReference>
<feature type="transmembrane region" description="Helical" evidence="5">
    <location>
        <begin position="178"/>
        <end position="197"/>
    </location>
</feature>
<dbReference type="InterPro" id="IPR036259">
    <property type="entry name" value="MFS_trans_sf"/>
</dbReference>
<dbReference type="KEGG" id="rhy:RD110_12905"/>
<dbReference type="RefSeq" id="WP_076199860.1">
    <property type="nucleotide sequence ID" value="NZ_CP019236.1"/>
</dbReference>
<dbReference type="Gene3D" id="1.20.1250.20">
    <property type="entry name" value="MFS general substrate transporter like domains"/>
    <property type="match status" value="1"/>
</dbReference>
<evidence type="ECO:0000256" key="4">
    <source>
        <dbReference type="ARBA" id="ARBA00023136"/>
    </source>
</evidence>
<sequence length="399" mass="40232">MSHASQAAAAASSSAVPTKSITRWAARTLFFCAGFLFATWGVHIPTVKQVYAVDEAALGVAMLAAGIGALLGLSQAGGLIGRFGARPVSLWGGLASAGAIALLLVMPSFAGLLVLLLVFGCGSSLLDVAMNAEASELERREARPLMSGFHGMFSLGGMAGAALGSALLHAGVAPMTHVLAVAAGGALAVAWACTRMLPHVRPEAGVAREKFMVPRGVLLLLGAMAALGFIVEGAVYDWSVLYLFKEIGSPQNVAALAYASFSAAMALTRFGGDWMRARFSGAWLLRASALLAAASMAMVLLAGDAWVALAGFALVGVGLANVVPVLFSAAAQVPGVSAAQGIASVASMGYLGFMCGPPLIGFIAHASSLTAALYVVVGFAALLALGAPRAMRLAGGAAK</sequence>
<feature type="transmembrane region" description="Helical" evidence="5">
    <location>
        <begin position="56"/>
        <end position="76"/>
    </location>
</feature>
<evidence type="ECO:0000256" key="3">
    <source>
        <dbReference type="ARBA" id="ARBA00022989"/>
    </source>
</evidence>
<name>A0A1P8JWC8_9BURK</name>
<accession>A0A1P8JWC8</accession>
<comment type="subcellular location">
    <subcellularLocation>
        <location evidence="1">Membrane</location>
        <topology evidence="1">Multi-pass membrane protein</topology>
    </subcellularLocation>
</comment>
<dbReference type="GO" id="GO:0022857">
    <property type="term" value="F:transmembrane transporter activity"/>
    <property type="evidence" value="ECO:0007669"/>
    <property type="project" value="InterPro"/>
</dbReference>
<feature type="transmembrane region" description="Helical" evidence="5">
    <location>
        <begin position="342"/>
        <end position="365"/>
    </location>
</feature>
<feature type="transmembrane region" description="Helical" evidence="5">
    <location>
        <begin position="88"/>
        <end position="106"/>
    </location>
</feature>
<dbReference type="Proteomes" id="UP000186609">
    <property type="component" value="Chromosome"/>
</dbReference>
<dbReference type="InterPro" id="IPR011701">
    <property type="entry name" value="MFS"/>
</dbReference>
<dbReference type="EMBL" id="CP019236">
    <property type="protein sequence ID" value="APW37981.1"/>
    <property type="molecule type" value="Genomic_DNA"/>
</dbReference>
<organism evidence="6 7">
    <name type="scientific">Rhodoferax koreensis</name>
    <dbReference type="NCBI Taxonomy" id="1842727"/>
    <lineage>
        <taxon>Bacteria</taxon>
        <taxon>Pseudomonadati</taxon>
        <taxon>Pseudomonadota</taxon>
        <taxon>Betaproteobacteria</taxon>
        <taxon>Burkholderiales</taxon>
        <taxon>Comamonadaceae</taxon>
        <taxon>Rhodoferax</taxon>
    </lineage>
</organism>
<feature type="transmembrane region" description="Helical" evidence="5">
    <location>
        <begin position="151"/>
        <end position="172"/>
    </location>
</feature>
<evidence type="ECO:0000256" key="2">
    <source>
        <dbReference type="ARBA" id="ARBA00022692"/>
    </source>
</evidence>
<feature type="transmembrane region" description="Helical" evidence="5">
    <location>
        <begin position="112"/>
        <end position="130"/>
    </location>
</feature>
<feature type="transmembrane region" description="Helical" evidence="5">
    <location>
        <begin position="371"/>
        <end position="391"/>
    </location>
</feature>
<dbReference type="AlphaFoldDB" id="A0A1P8JWC8"/>
<dbReference type="OrthoDB" id="9810941at2"/>
<evidence type="ECO:0000313" key="7">
    <source>
        <dbReference type="Proteomes" id="UP000186609"/>
    </source>
</evidence>
<proteinExistence type="predicted"/>
<dbReference type="InterPro" id="IPR051788">
    <property type="entry name" value="MFS_Transporter"/>
</dbReference>
<feature type="transmembrane region" description="Helical" evidence="5">
    <location>
        <begin position="253"/>
        <end position="271"/>
    </location>
</feature>
<feature type="transmembrane region" description="Helical" evidence="5">
    <location>
        <begin position="283"/>
        <end position="302"/>
    </location>
</feature>
<dbReference type="SUPFAM" id="SSF103473">
    <property type="entry name" value="MFS general substrate transporter"/>
    <property type="match status" value="1"/>
</dbReference>
<dbReference type="PANTHER" id="PTHR23514">
    <property type="entry name" value="BYPASS OF STOP CODON PROTEIN 6"/>
    <property type="match status" value="1"/>
</dbReference>
<keyword evidence="4 5" id="KW-0472">Membrane</keyword>
<feature type="transmembrane region" description="Helical" evidence="5">
    <location>
        <begin position="308"/>
        <end position="330"/>
    </location>
</feature>
<keyword evidence="7" id="KW-1185">Reference proteome</keyword>
<protein>
    <submittedName>
        <fullName evidence="6">MFS transporter</fullName>
    </submittedName>
</protein>
<dbReference type="STRING" id="1842727.RD110_12905"/>
<dbReference type="GO" id="GO:0016020">
    <property type="term" value="C:membrane"/>
    <property type="evidence" value="ECO:0007669"/>
    <property type="project" value="UniProtKB-SubCell"/>
</dbReference>
<gene>
    <name evidence="6" type="ORF">RD110_12905</name>
</gene>
<evidence type="ECO:0000256" key="1">
    <source>
        <dbReference type="ARBA" id="ARBA00004141"/>
    </source>
</evidence>
<reference evidence="6 7" key="1">
    <citation type="submission" date="2017-01" db="EMBL/GenBank/DDBJ databases">
        <authorList>
            <person name="Mah S.A."/>
            <person name="Swanson W.J."/>
            <person name="Moy G.W."/>
            <person name="Vacquier V.D."/>
        </authorList>
    </citation>
    <scope>NUCLEOTIDE SEQUENCE [LARGE SCALE GENOMIC DNA]</scope>
    <source>
        <strain evidence="6 7">DCY110</strain>
    </source>
</reference>